<accession>A0AAV5M9G2</accession>
<reference evidence="1 2" key="1">
    <citation type="journal article" date="2021" name="Commun. Biol.">
        <title>The genome of Shorea leprosula (Dipterocarpaceae) highlights the ecological relevance of drought in aseasonal tropical rainforests.</title>
        <authorList>
            <person name="Ng K.K.S."/>
            <person name="Kobayashi M.J."/>
            <person name="Fawcett J.A."/>
            <person name="Hatakeyama M."/>
            <person name="Paape T."/>
            <person name="Ng C.H."/>
            <person name="Ang C.C."/>
            <person name="Tnah L.H."/>
            <person name="Lee C.T."/>
            <person name="Nishiyama T."/>
            <person name="Sese J."/>
            <person name="O'Brien M.J."/>
            <person name="Copetti D."/>
            <person name="Mohd Noor M.I."/>
            <person name="Ong R.C."/>
            <person name="Putra M."/>
            <person name="Sireger I.Z."/>
            <person name="Indrioko S."/>
            <person name="Kosugi Y."/>
            <person name="Izuno A."/>
            <person name="Isagi Y."/>
            <person name="Lee S.L."/>
            <person name="Shimizu K.K."/>
        </authorList>
    </citation>
    <scope>NUCLEOTIDE SEQUENCE [LARGE SCALE GENOMIC DNA]</scope>
    <source>
        <strain evidence="1">214</strain>
    </source>
</reference>
<comment type="caution">
    <text evidence="1">The sequence shown here is derived from an EMBL/GenBank/DDBJ whole genome shotgun (WGS) entry which is preliminary data.</text>
</comment>
<sequence>MLLPEPELTEPDPDTAKCTVNMRRHIPTVAATEPCGGHDARLQALLHNSIR</sequence>
<protein>
    <submittedName>
        <fullName evidence="1">Uncharacterized protein</fullName>
    </submittedName>
</protein>
<name>A0AAV5M9G2_9ROSI</name>
<evidence type="ECO:0000313" key="1">
    <source>
        <dbReference type="EMBL" id="GKV46155.1"/>
    </source>
</evidence>
<evidence type="ECO:0000313" key="2">
    <source>
        <dbReference type="Proteomes" id="UP001054252"/>
    </source>
</evidence>
<organism evidence="1 2">
    <name type="scientific">Rubroshorea leprosula</name>
    <dbReference type="NCBI Taxonomy" id="152421"/>
    <lineage>
        <taxon>Eukaryota</taxon>
        <taxon>Viridiplantae</taxon>
        <taxon>Streptophyta</taxon>
        <taxon>Embryophyta</taxon>
        <taxon>Tracheophyta</taxon>
        <taxon>Spermatophyta</taxon>
        <taxon>Magnoliopsida</taxon>
        <taxon>eudicotyledons</taxon>
        <taxon>Gunneridae</taxon>
        <taxon>Pentapetalae</taxon>
        <taxon>rosids</taxon>
        <taxon>malvids</taxon>
        <taxon>Malvales</taxon>
        <taxon>Dipterocarpaceae</taxon>
        <taxon>Rubroshorea</taxon>
    </lineage>
</organism>
<proteinExistence type="predicted"/>
<dbReference type="AlphaFoldDB" id="A0AAV5M9G2"/>
<dbReference type="EMBL" id="BPVZ01000203">
    <property type="protein sequence ID" value="GKV46155.1"/>
    <property type="molecule type" value="Genomic_DNA"/>
</dbReference>
<gene>
    <name evidence="1" type="ORF">SLEP1_g53163</name>
</gene>
<dbReference type="Proteomes" id="UP001054252">
    <property type="component" value="Unassembled WGS sequence"/>
</dbReference>
<keyword evidence="2" id="KW-1185">Reference proteome</keyword>